<dbReference type="Pfam" id="PF00005">
    <property type="entry name" value="ABC_tran"/>
    <property type="match status" value="1"/>
</dbReference>
<feature type="domain" description="ABC transporter" evidence="3">
    <location>
        <begin position="5"/>
        <end position="230"/>
    </location>
</feature>
<organism evidence="4 5">
    <name type="scientific">Alkalibacillus salilacus</name>
    <dbReference type="NCBI Taxonomy" id="284582"/>
    <lineage>
        <taxon>Bacteria</taxon>
        <taxon>Bacillati</taxon>
        <taxon>Bacillota</taxon>
        <taxon>Bacilli</taxon>
        <taxon>Bacillales</taxon>
        <taxon>Bacillaceae</taxon>
        <taxon>Alkalibacillus</taxon>
    </lineage>
</organism>
<evidence type="ECO:0000256" key="1">
    <source>
        <dbReference type="ARBA" id="ARBA00022741"/>
    </source>
</evidence>
<dbReference type="SMART" id="SM00382">
    <property type="entry name" value="AAA"/>
    <property type="match status" value="1"/>
</dbReference>
<comment type="caution">
    <text evidence="4">The sequence shown here is derived from an EMBL/GenBank/DDBJ whole genome shotgun (WGS) entry which is preliminary data.</text>
</comment>
<keyword evidence="2 4" id="KW-0067">ATP-binding</keyword>
<dbReference type="SUPFAM" id="SSF52540">
    <property type="entry name" value="P-loop containing nucleoside triphosphate hydrolases"/>
    <property type="match status" value="1"/>
</dbReference>
<evidence type="ECO:0000256" key="2">
    <source>
        <dbReference type="ARBA" id="ARBA00022840"/>
    </source>
</evidence>
<dbReference type="PANTHER" id="PTHR43158">
    <property type="entry name" value="SKFA PEPTIDE EXPORT ATP-BINDING PROTEIN SKFE"/>
    <property type="match status" value="1"/>
</dbReference>
<name>A0ABT9VHP4_9BACI</name>
<keyword evidence="5" id="KW-1185">Reference proteome</keyword>
<dbReference type="EMBL" id="JAUSTQ010000012">
    <property type="protein sequence ID" value="MDQ0160473.1"/>
    <property type="molecule type" value="Genomic_DNA"/>
</dbReference>
<proteinExistence type="predicted"/>
<sequence>MSNHVQFNDVSLTIKGDSILKNIDLNLEDSKIYGLLGRNGAGKTSLLSLLAAFRPVTSGQIELNEETIFENPNAMQQICFSYDKDYSDETEKVESLLKDLPFFRPNFDYDYAMELVNRFNLPLKKPLQKLSTGMQSAFNVTVGLASRCPITIFDESYLGMDAPTRDLFYREILNEQTEHPRIFILSTHLVSEMDHLFDEVVMIQNGEMLLADDYESLMSRAVQITGATDEVDDLTANDQVLNEEKLGRTKSALILTEQAESLGQKAREIGLETQQPALQDLFIHLTKEVDSHANNR</sequence>
<dbReference type="PANTHER" id="PTHR43158:SF5">
    <property type="entry name" value="ABC TRANSPORTER, ATP-BINDING PROTEIN"/>
    <property type="match status" value="1"/>
</dbReference>
<keyword evidence="1" id="KW-0547">Nucleotide-binding</keyword>
<dbReference type="Gene3D" id="3.40.50.300">
    <property type="entry name" value="P-loop containing nucleotide triphosphate hydrolases"/>
    <property type="match status" value="1"/>
</dbReference>
<dbReference type="Proteomes" id="UP001224359">
    <property type="component" value="Unassembled WGS sequence"/>
</dbReference>
<dbReference type="RefSeq" id="WP_306977742.1">
    <property type="nucleotide sequence ID" value="NZ_JAUSTQ010000012.1"/>
</dbReference>
<evidence type="ECO:0000259" key="3">
    <source>
        <dbReference type="PROSITE" id="PS50893"/>
    </source>
</evidence>
<dbReference type="InterPro" id="IPR003439">
    <property type="entry name" value="ABC_transporter-like_ATP-bd"/>
</dbReference>
<evidence type="ECO:0000313" key="4">
    <source>
        <dbReference type="EMBL" id="MDQ0160473.1"/>
    </source>
</evidence>
<reference evidence="4 5" key="1">
    <citation type="submission" date="2023-07" db="EMBL/GenBank/DDBJ databases">
        <title>Genomic Encyclopedia of Type Strains, Phase IV (KMG-IV): sequencing the most valuable type-strain genomes for metagenomic binning, comparative biology and taxonomic classification.</title>
        <authorList>
            <person name="Goeker M."/>
        </authorList>
    </citation>
    <scope>NUCLEOTIDE SEQUENCE [LARGE SCALE GENOMIC DNA]</scope>
    <source>
        <strain evidence="4 5">DSM 16460</strain>
    </source>
</reference>
<evidence type="ECO:0000313" key="5">
    <source>
        <dbReference type="Proteomes" id="UP001224359"/>
    </source>
</evidence>
<dbReference type="PROSITE" id="PS50893">
    <property type="entry name" value="ABC_TRANSPORTER_2"/>
    <property type="match status" value="1"/>
</dbReference>
<protein>
    <submittedName>
        <fullName evidence="4">ABC-2 type transport system ATP-binding protein</fullName>
    </submittedName>
</protein>
<gene>
    <name evidence="4" type="ORF">J2S77_002477</name>
</gene>
<dbReference type="GO" id="GO:0005524">
    <property type="term" value="F:ATP binding"/>
    <property type="evidence" value="ECO:0007669"/>
    <property type="project" value="UniProtKB-KW"/>
</dbReference>
<dbReference type="InterPro" id="IPR027417">
    <property type="entry name" value="P-loop_NTPase"/>
</dbReference>
<accession>A0ABT9VHP4</accession>
<dbReference type="InterPro" id="IPR003593">
    <property type="entry name" value="AAA+_ATPase"/>
</dbReference>